<reference evidence="2 3" key="1">
    <citation type="submission" date="2017-12" db="EMBL/GenBank/DDBJ databases">
        <title>Phylogenetic diversity of female urinary microbiome.</title>
        <authorList>
            <person name="Thomas-White K."/>
            <person name="Wolfe A.J."/>
        </authorList>
    </citation>
    <scope>NUCLEOTIDE SEQUENCE [LARGE SCALE GENOMIC DNA]</scope>
    <source>
        <strain evidence="2 3">UMB0319</strain>
    </source>
</reference>
<dbReference type="PANTHER" id="PTHR11614">
    <property type="entry name" value="PHOSPHOLIPASE-RELATED"/>
    <property type="match status" value="1"/>
</dbReference>
<dbReference type="Gene3D" id="3.40.50.1820">
    <property type="entry name" value="alpha/beta hydrolase"/>
    <property type="match status" value="1"/>
</dbReference>
<keyword evidence="2" id="KW-0378">Hydrolase</keyword>
<dbReference type="RefSeq" id="WP_101637984.1">
    <property type="nucleotide sequence ID" value="NZ_JAHAIH010000002.1"/>
</dbReference>
<evidence type="ECO:0000313" key="3">
    <source>
        <dbReference type="Proteomes" id="UP000234778"/>
    </source>
</evidence>
<accession>A0A2I1KUI2</accession>
<protein>
    <submittedName>
        <fullName evidence="2">Alpha/beta hydrolase</fullName>
    </submittedName>
</protein>
<sequence length="328" mass="35733">MRTETTYLVARDGKQLFVRAWLPEGVTPFASSTGQAGASPAATDQPRAVIQLAHGMAEHSARYERFATQATQAGYVIVADDHRGHGGTIASADERGHTHDVEGWELVLSDLSVVREAIDAAWPEAPVVLFGHSWGSMLVRGWVASQGERSRLAGLIAMGTMASPGLLGPIGMRLAQAEVRLSGPRHPSALLEKQAFAANNKPFAPVRTDYDWLSRDEVEVDRYIADPLSGQRCTAAFYRDLTHGAMEVNRPQAFAAVPKDLPVLVISGDQDPVGGMGRGVRQVATDLRRAGVRDVTLRLYPGARHELLNEVNREEVTADLMRWIGQWV</sequence>
<dbReference type="GO" id="GO:0016787">
    <property type="term" value="F:hydrolase activity"/>
    <property type="evidence" value="ECO:0007669"/>
    <property type="project" value="UniProtKB-KW"/>
</dbReference>
<dbReference type="Pfam" id="PF12146">
    <property type="entry name" value="Hydrolase_4"/>
    <property type="match status" value="1"/>
</dbReference>
<evidence type="ECO:0000259" key="1">
    <source>
        <dbReference type="Pfam" id="PF12146"/>
    </source>
</evidence>
<gene>
    <name evidence="2" type="ORF">CYJ26_04020</name>
</gene>
<comment type="caution">
    <text evidence="2">The sequence shown here is derived from an EMBL/GenBank/DDBJ whole genome shotgun (WGS) entry which is preliminary data.</text>
</comment>
<feature type="domain" description="Serine aminopeptidase S33" evidence="1">
    <location>
        <begin position="45"/>
        <end position="311"/>
    </location>
</feature>
<dbReference type="InterPro" id="IPR051044">
    <property type="entry name" value="MAG_DAG_Lipase"/>
</dbReference>
<dbReference type="SUPFAM" id="SSF53474">
    <property type="entry name" value="alpha/beta-Hydrolases"/>
    <property type="match status" value="1"/>
</dbReference>
<organism evidence="2 3">
    <name type="scientific">Actinomyces urogenitalis</name>
    <dbReference type="NCBI Taxonomy" id="103621"/>
    <lineage>
        <taxon>Bacteria</taxon>
        <taxon>Bacillati</taxon>
        <taxon>Actinomycetota</taxon>
        <taxon>Actinomycetes</taxon>
        <taxon>Actinomycetales</taxon>
        <taxon>Actinomycetaceae</taxon>
        <taxon>Actinomyces</taxon>
    </lineage>
</organism>
<dbReference type="AlphaFoldDB" id="A0A2I1KUI2"/>
<dbReference type="InterPro" id="IPR022742">
    <property type="entry name" value="Hydrolase_4"/>
</dbReference>
<dbReference type="GeneID" id="81708101"/>
<dbReference type="Proteomes" id="UP000234778">
    <property type="component" value="Unassembled WGS sequence"/>
</dbReference>
<evidence type="ECO:0000313" key="2">
    <source>
        <dbReference type="EMBL" id="PKY99285.1"/>
    </source>
</evidence>
<proteinExistence type="predicted"/>
<dbReference type="EMBL" id="PKHA01000002">
    <property type="protein sequence ID" value="PKY99285.1"/>
    <property type="molecule type" value="Genomic_DNA"/>
</dbReference>
<name>A0A2I1KUI2_9ACTO</name>
<dbReference type="InterPro" id="IPR029058">
    <property type="entry name" value="AB_hydrolase_fold"/>
</dbReference>